<keyword evidence="9" id="KW-0862">Zinc</keyword>
<evidence type="ECO:0000256" key="6">
    <source>
        <dbReference type="ARBA" id="ARBA00022598"/>
    </source>
</evidence>
<keyword evidence="8 13" id="KW-0547">Nucleotide-binding</keyword>
<dbReference type="SUPFAM" id="SSF52374">
    <property type="entry name" value="Nucleotidylyl transferase"/>
    <property type="match status" value="1"/>
</dbReference>
<evidence type="ECO:0000256" key="8">
    <source>
        <dbReference type="ARBA" id="ARBA00022741"/>
    </source>
</evidence>
<evidence type="ECO:0000256" key="1">
    <source>
        <dbReference type="ARBA" id="ARBA00001947"/>
    </source>
</evidence>
<comment type="similarity">
    <text evidence="3 13">Belongs to the class-I aminoacyl-tRNA synthetase family.</text>
</comment>
<comment type="subunit">
    <text evidence="4 13">Monomer.</text>
</comment>
<keyword evidence="12 13" id="KW-0030">Aminoacyl-tRNA synthetase</keyword>
<dbReference type="EMBL" id="PFAY01000002">
    <property type="protein sequence ID" value="PIT93409.1"/>
    <property type="molecule type" value="Genomic_DNA"/>
</dbReference>
<accession>A0A2M6WKV5</accession>
<evidence type="ECO:0000256" key="13">
    <source>
        <dbReference type="HAMAP-Rule" id="MF_00041"/>
    </source>
</evidence>
<dbReference type="InterPro" id="IPR015273">
    <property type="entry name" value="Cys-tRNA-synt_Ia_DALR"/>
</dbReference>
<dbReference type="Gene3D" id="1.20.120.1910">
    <property type="entry name" value="Cysteine-tRNA ligase, C-terminal anti-codon recognition domain"/>
    <property type="match status" value="1"/>
</dbReference>
<proteinExistence type="inferred from homology"/>
<dbReference type="GO" id="GO:0005737">
    <property type="term" value="C:cytoplasm"/>
    <property type="evidence" value="ECO:0007669"/>
    <property type="project" value="UniProtKB-SubCell"/>
</dbReference>
<dbReference type="InterPro" id="IPR014729">
    <property type="entry name" value="Rossmann-like_a/b/a_fold"/>
</dbReference>
<dbReference type="PANTHER" id="PTHR10890:SF3">
    <property type="entry name" value="CYSTEINE--TRNA LIGASE, CYTOPLASMIC"/>
    <property type="match status" value="1"/>
</dbReference>
<dbReference type="NCBIfam" id="TIGR00435">
    <property type="entry name" value="cysS"/>
    <property type="match status" value="1"/>
</dbReference>
<evidence type="ECO:0000256" key="3">
    <source>
        <dbReference type="ARBA" id="ARBA00005594"/>
    </source>
</evidence>
<dbReference type="Pfam" id="PF01406">
    <property type="entry name" value="tRNA-synt_1e"/>
    <property type="match status" value="1"/>
</dbReference>
<keyword evidence="5 13" id="KW-0963">Cytoplasm</keyword>
<gene>
    <name evidence="13" type="primary">cysS</name>
    <name evidence="15" type="ORF">COU06_00355</name>
</gene>
<dbReference type="GO" id="GO:0005524">
    <property type="term" value="F:ATP binding"/>
    <property type="evidence" value="ECO:0007669"/>
    <property type="project" value="UniProtKB-UniRule"/>
</dbReference>
<keyword evidence="7" id="KW-0479">Metal-binding</keyword>
<dbReference type="CDD" id="cd00672">
    <property type="entry name" value="CysRS_core"/>
    <property type="match status" value="1"/>
</dbReference>
<name>A0A2M6WKV5_9BACT</name>
<dbReference type="Pfam" id="PF09190">
    <property type="entry name" value="DALR_2"/>
    <property type="match status" value="1"/>
</dbReference>
<evidence type="ECO:0000256" key="10">
    <source>
        <dbReference type="ARBA" id="ARBA00022840"/>
    </source>
</evidence>
<dbReference type="HAMAP" id="MF_00041">
    <property type="entry name" value="Cys_tRNA_synth"/>
    <property type="match status" value="1"/>
</dbReference>
<evidence type="ECO:0000256" key="11">
    <source>
        <dbReference type="ARBA" id="ARBA00022917"/>
    </source>
</evidence>
<dbReference type="GO" id="GO:0006423">
    <property type="term" value="P:cysteinyl-tRNA aminoacylation"/>
    <property type="evidence" value="ECO:0007669"/>
    <property type="project" value="UniProtKB-UniRule"/>
</dbReference>
<dbReference type="SUPFAM" id="SSF47323">
    <property type="entry name" value="Anticodon-binding domain of a subclass of class I aminoacyl-tRNA synthetases"/>
    <property type="match status" value="1"/>
</dbReference>
<protein>
    <recommendedName>
        <fullName evidence="13">Cysteine--tRNA ligase</fullName>
        <ecNumber evidence="13">6.1.1.16</ecNumber>
    </recommendedName>
    <alternativeName>
        <fullName evidence="13">Cysteinyl-tRNA synthetase</fullName>
        <shortName evidence="13">CysRS</shortName>
    </alternativeName>
</protein>
<comment type="cofactor">
    <cofactor evidence="1">
        <name>Zn(2+)</name>
        <dbReference type="ChEBI" id="CHEBI:29105"/>
    </cofactor>
</comment>
<comment type="catalytic activity">
    <reaction evidence="13">
        <text>tRNA(Cys) + L-cysteine + ATP = L-cysteinyl-tRNA(Cys) + AMP + diphosphate</text>
        <dbReference type="Rhea" id="RHEA:17773"/>
        <dbReference type="Rhea" id="RHEA-COMP:9661"/>
        <dbReference type="Rhea" id="RHEA-COMP:9679"/>
        <dbReference type="ChEBI" id="CHEBI:30616"/>
        <dbReference type="ChEBI" id="CHEBI:33019"/>
        <dbReference type="ChEBI" id="CHEBI:35235"/>
        <dbReference type="ChEBI" id="CHEBI:78442"/>
        <dbReference type="ChEBI" id="CHEBI:78517"/>
        <dbReference type="ChEBI" id="CHEBI:456215"/>
        <dbReference type="EC" id="6.1.1.16"/>
    </reaction>
</comment>
<dbReference type="InterPro" id="IPR009080">
    <property type="entry name" value="tRNAsynth_Ia_anticodon-bd"/>
</dbReference>
<dbReference type="InterPro" id="IPR032678">
    <property type="entry name" value="tRNA-synt_1_cat_dom"/>
</dbReference>
<keyword evidence="10 13" id="KW-0067">ATP-binding</keyword>
<dbReference type="PANTHER" id="PTHR10890">
    <property type="entry name" value="CYSTEINYL-TRNA SYNTHETASE"/>
    <property type="match status" value="1"/>
</dbReference>
<dbReference type="Proteomes" id="UP000229112">
    <property type="component" value="Unassembled WGS sequence"/>
</dbReference>
<dbReference type="InterPro" id="IPR024909">
    <property type="entry name" value="Cys-tRNA/MSH_ligase"/>
</dbReference>
<dbReference type="GO" id="GO:0046872">
    <property type="term" value="F:metal ion binding"/>
    <property type="evidence" value="ECO:0007669"/>
    <property type="project" value="UniProtKB-KW"/>
</dbReference>
<dbReference type="GO" id="GO:0004817">
    <property type="term" value="F:cysteine-tRNA ligase activity"/>
    <property type="evidence" value="ECO:0007669"/>
    <property type="project" value="UniProtKB-UniRule"/>
</dbReference>
<evidence type="ECO:0000256" key="5">
    <source>
        <dbReference type="ARBA" id="ARBA00022490"/>
    </source>
</evidence>
<evidence type="ECO:0000256" key="9">
    <source>
        <dbReference type="ARBA" id="ARBA00022833"/>
    </source>
</evidence>
<evidence type="ECO:0000256" key="12">
    <source>
        <dbReference type="ARBA" id="ARBA00023146"/>
    </source>
</evidence>
<dbReference type="InterPro" id="IPR015803">
    <property type="entry name" value="Cys-tRNA-ligase"/>
</dbReference>
<keyword evidence="11 13" id="KW-0648">Protein biosynthesis</keyword>
<evidence type="ECO:0000256" key="7">
    <source>
        <dbReference type="ARBA" id="ARBA00022723"/>
    </source>
</evidence>
<comment type="subcellular location">
    <subcellularLocation>
        <location evidence="2 13">Cytoplasm</location>
    </subcellularLocation>
</comment>
<dbReference type="SMART" id="SM00840">
    <property type="entry name" value="DALR_2"/>
    <property type="match status" value="1"/>
</dbReference>
<feature type="binding site" evidence="13">
    <location>
        <position position="270"/>
    </location>
    <ligand>
        <name>ATP</name>
        <dbReference type="ChEBI" id="CHEBI:30616"/>
    </ligand>
</feature>
<evidence type="ECO:0000313" key="16">
    <source>
        <dbReference type="Proteomes" id="UP000229112"/>
    </source>
</evidence>
<keyword evidence="6 13" id="KW-0436">Ligase</keyword>
<dbReference type="EC" id="6.1.1.16" evidence="13"/>
<sequence length="456" mass="52797">MLHIYNTIQREKEEVKKPWFRSLKMFVCGPTVYSVPQIGNYRTFMAFDLLVRYMRYRGYKVTYIQNITDIDDKIIKMAGDENRSYQSIAREFEQLYLEDLRILKIHIDKQPRATDYIPEIIAQAVKLKEKGFLYEIEGGGWYMDISKIEDYGKLSKRNTLTSSDSISRIDEHEKKRNTGDFVVWKYSKEGEPSWDSPLGTGRPGWHIEDTAISEHFFGNQYDIHGGGSDLIFPHHEGEIAIAESSSGKKPFVKYWLHAGMLTVDKEKMSKSLNNFVTLSQVLENYSPDVFRMFVFSHHYRLPADYTQDTLETAKKNLGDITVLLAKLRMNRPHHHNTKIDVKSFKRAFLKALDDDFNSPAGLAVIFSMINEVNKVIWDIGKDNAEEIYGFIYESFSALGFSSMYFPVPKNVMKLALERELFRSNKQFTQSDDLRNKLEALGYTIEDTPLGPLVLLS</sequence>
<dbReference type="PRINTS" id="PR00983">
    <property type="entry name" value="TRNASYNTHCYS"/>
</dbReference>
<feature type="domain" description="Cysteinyl-tRNA synthetase class Ia DALR" evidence="14">
    <location>
        <begin position="347"/>
        <end position="406"/>
    </location>
</feature>
<comment type="caution">
    <text evidence="15">The sequence shown here is derived from an EMBL/GenBank/DDBJ whole genome shotgun (WGS) entry which is preliminary data.</text>
</comment>
<comment type="caution">
    <text evidence="13">Lacks conserved residue(s) required for the propagation of feature annotation.</text>
</comment>
<feature type="short sequence motif" description="'KMSKS' region" evidence="13">
    <location>
        <begin position="267"/>
        <end position="271"/>
    </location>
</feature>
<organism evidence="15 16">
    <name type="scientific">Candidatus Harrisonbacteria bacterium CG10_big_fil_rev_8_21_14_0_10_38_8</name>
    <dbReference type="NCBI Taxonomy" id="1974582"/>
    <lineage>
        <taxon>Bacteria</taxon>
        <taxon>Candidatus Harrisoniibacteriota</taxon>
    </lineage>
</organism>
<dbReference type="Gene3D" id="3.40.50.620">
    <property type="entry name" value="HUPs"/>
    <property type="match status" value="1"/>
</dbReference>
<evidence type="ECO:0000256" key="4">
    <source>
        <dbReference type="ARBA" id="ARBA00011245"/>
    </source>
</evidence>
<reference evidence="16" key="1">
    <citation type="submission" date="2017-09" db="EMBL/GenBank/DDBJ databases">
        <title>Depth-based differentiation of microbial function through sediment-hosted aquifers and enrichment of novel symbionts in the deep terrestrial subsurface.</title>
        <authorList>
            <person name="Probst A.J."/>
            <person name="Ladd B."/>
            <person name="Jarett J.K."/>
            <person name="Geller-Mcgrath D.E."/>
            <person name="Sieber C.M.K."/>
            <person name="Emerson J.B."/>
            <person name="Anantharaman K."/>
            <person name="Thomas B.C."/>
            <person name="Malmstrom R."/>
            <person name="Stieglmeier M."/>
            <person name="Klingl A."/>
            <person name="Woyke T."/>
            <person name="Ryan C.M."/>
            <person name="Banfield J.F."/>
        </authorList>
    </citation>
    <scope>NUCLEOTIDE SEQUENCE [LARGE SCALE GENOMIC DNA]</scope>
</reference>
<evidence type="ECO:0000313" key="15">
    <source>
        <dbReference type="EMBL" id="PIT93409.1"/>
    </source>
</evidence>
<dbReference type="AlphaFoldDB" id="A0A2M6WKV5"/>
<evidence type="ECO:0000259" key="14">
    <source>
        <dbReference type="SMART" id="SM00840"/>
    </source>
</evidence>
<evidence type="ECO:0000256" key="2">
    <source>
        <dbReference type="ARBA" id="ARBA00004496"/>
    </source>
</evidence>